<dbReference type="Proteomes" id="UP000310597">
    <property type="component" value="Unassembled WGS sequence"/>
</dbReference>
<dbReference type="AlphaFoldDB" id="A0A4U1JTU0"/>
<dbReference type="EMBL" id="SWJZ01000027">
    <property type="protein sequence ID" value="TKD21644.1"/>
    <property type="molecule type" value="Genomic_DNA"/>
</dbReference>
<evidence type="ECO:0000313" key="2">
    <source>
        <dbReference type="Proteomes" id="UP000310597"/>
    </source>
</evidence>
<name>A0A4U1JTU0_RHOCA</name>
<evidence type="ECO:0000313" key="1">
    <source>
        <dbReference type="EMBL" id="TKD21644.1"/>
    </source>
</evidence>
<organism evidence="1 2">
    <name type="scientific">Rhodobacter capsulatus</name>
    <name type="common">Rhodopseudomonas capsulata</name>
    <dbReference type="NCBI Taxonomy" id="1061"/>
    <lineage>
        <taxon>Bacteria</taxon>
        <taxon>Pseudomonadati</taxon>
        <taxon>Pseudomonadota</taxon>
        <taxon>Alphaproteobacteria</taxon>
        <taxon>Rhodobacterales</taxon>
        <taxon>Rhodobacter group</taxon>
        <taxon>Rhodobacter</taxon>
    </lineage>
</organism>
<reference evidence="1 2" key="1">
    <citation type="submission" date="2019-04" db="EMBL/GenBank/DDBJ databases">
        <title>Draft Whole-Genome sequence of the purple photosynthetic bacterium Rhodobacter capsulatus SP108 with an indigenous class A beta-lactamase.</title>
        <authorList>
            <person name="Robertson S."/>
            <person name="Meyer T.E."/>
            <person name="Kyndt J.A."/>
        </authorList>
    </citation>
    <scope>NUCLEOTIDE SEQUENCE [LARGE SCALE GENOMIC DNA]</scope>
    <source>
        <strain evidence="1 2">SP108</strain>
    </source>
</reference>
<comment type="caution">
    <text evidence="1">The sequence shown here is derived from an EMBL/GenBank/DDBJ whole genome shotgun (WGS) entry which is preliminary data.</text>
</comment>
<protein>
    <submittedName>
        <fullName evidence="1">Uncharacterized protein</fullName>
    </submittedName>
</protein>
<gene>
    <name evidence="1" type="ORF">FBT96_08555</name>
</gene>
<sequence length="159" mass="17915">MKTGSIPVPASRHLADSAEALSTQISTFLFSPSSVLRGGIAANRVAERGQMFSKFPPEEIKRRRRASIEAMRDREREEFEARYQEHCDRTYWTRGQCCAGCDPWHSRGGDTGRCAGAGIVSRKDMMRSMGLQWSSHIAEPGFPFTGKREAFPFHFSTRP</sequence>
<proteinExistence type="predicted"/>
<accession>A0A4U1JTU0</accession>
<dbReference type="RefSeq" id="WP_136905886.1">
    <property type="nucleotide sequence ID" value="NZ_SWJZ01000027.1"/>
</dbReference>
<dbReference type="OrthoDB" id="8479720at2"/>